<dbReference type="AlphaFoldDB" id="A0A1J4RSD0"/>
<dbReference type="GO" id="GO:0006351">
    <property type="term" value="P:DNA-templated transcription"/>
    <property type="evidence" value="ECO:0007669"/>
    <property type="project" value="TreeGrafter"/>
</dbReference>
<evidence type="ECO:0000313" key="3">
    <source>
        <dbReference type="Proteomes" id="UP000183144"/>
    </source>
</evidence>
<sequence length="259" mass="29973">MKLLKKKLLFSLLIDQPGQEFEYHDYHYLYYRTSEFNPGSARDAVNELVTEMAIDKLTRNLPAGKAGRRAFFRLTSAGREILLKNLHPEARQGQWDRRWRIVIVNKIGVALRPFQRELDRLGYRRLSRGVYLSAANVSVQTREILMKNHWLNQAAVIESRGLVGSDDQILARNLWQLEKLGEEYDQFITLAQRLLSSGRRNLVLLQQAKFGFKAVFDAYFKLVCLDPGLPKPLLPPNWRGEDAKSLFFRLVDLAKTAKI</sequence>
<accession>A0A1J4RSD0</accession>
<name>A0A1J4RSD0_9BACT</name>
<organism evidence="2 3">
    <name type="scientific">Candidatus Beckwithbacteria bacterium CG1_02_47_37</name>
    <dbReference type="NCBI Taxonomy" id="1805034"/>
    <lineage>
        <taxon>Bacteria</taxon>
        <taxon>Candidatus Beckwithiibacteriota</taxon>
    </lineage>
</organism>
<dbReference type="STRING" id="1805034.AUJ59_00420"/>
<evidence type="ECO:0000259" key="1">
    <source>
        <dbReference type="Pfam" id="PF08223"/>
    </source>
</evidence>
<dbReference type="EMBL" id="MNUI01000009">
    <property type="protein sequence ID" value="OIN89928.1"/>
    <property type="molecule type" value="Genomic_DNA"/>
</dbReference>
<dbReference type="InterPro" id="IPR013225">
    <property type="entry name" value="PaaX_C"/>
</dbReference>
<dbReference type="Proteomes" id="UP000183144">
    <property type="component" value="Unassembled WGS sequence"/>
</dbReference>
<dbReference type="PANTHER" id="PTHR30319">
    <property type="entry name" value="PHENYLACETIC ACID REGULATOR-RELATED TRANSCRIPTIONAL REPRESSOR"/>
    <property type="match status" value="1"/>
</dbReference>
<reference evidence="2 3" key="1">
    <citation type="journal article" date="2016" name="Environ. Microbiol.">
        <title>Genomic resolution of a cold subsurface aquifer community provides metabolic insights for novel microbes adapted to high CO concentrations.</title>
        <authorList>
            <person name="Probst A.J."/>
            <person name="Castelle C.J."/>
            <person name="Singh A."/>
            <person name="Brown C.T."/>
            <person name="Anantharaman K."/>
            <person name="Sharon I."/>
            <person name="Hug L.A."/>
            <person name="Burstein D."/>
            <person name="Emerson J.B."/>
            <person name="Thomas B.C."/>
            <person name="Banfield J.F."/>
        </authorList>
    </citation>
    <scope>NUCLEOTIDE SEQUENCE [LARGE SCALE GENOMIC DNA]</scope>
    <source>
        <strain evidence="2">CG1_02_47_37</strain>
    </source>
</reference>
<protein>
    <recommendedName>
        <fullName evidence="1">Transcriptional repressor PaaX-like C-terminal domain-containing protein</fullName>
    </recommendedName>
</protein>
<comment type="caution">
    <text evidence="2">The sequence shown here is derived from an EMBL/GenBank/DDBJ whole genome shotgun (WGS) entry which is preliminary data.</text>
</comment>
<evidence type="ECO:0000313" key="2">
    <source>
        <dbReference type="EMBL" id="OIN89928.1"/>
    </source>
</evidence>
<dbReference type="PANTHER" id="PTHR30319:SF1">
    <property type="entry name" value="TRANSCRIPTIONAL REPRESSOR PAAX"/>
    <property type="match status" value="1"/>
</dbReference>
<feature type="domain" description="Transcriptional repressor PaaX-like C-terminal" evidence="1">
    <location>
        <begin position="175"/>
        <end position="252"/>
    </location>
</feature>
<dbReference type="Pfam" id="PF08223">
    <property type="entry name" value="PaaX_C"/>
    <property type="match status" value="1"/>
</dbReference>
<proteinExistence type="predicted"/>
<gene>
    <name evidence="2" type="ORF">AUJ59_00420</name>
</gene>